<evidence type="ECO:0000256" key="3">
    <source>
        <dbReference type="SAM" id="MobiDB-lite"/>
    </source>
</evidence>
<accession>A0ABQ2KLF3</accession>
<feature type="region of interest" description="Disordered" evidence="3">
    <location>
        <begin position="193"/>
        <end position="349"/>
    </location>
</feature>
<feature type="region of interest" description="Disordered" evidence="3">
    <location>
        <begin position="1"/>
        <end position="61"/>
    </location>
</feature>
<dbReference type="PANTHER" id="PTHR31250">
    <property type="entry name" value="IQ DOMAIN-CONTAINING PROTEIN IQM3"/>
    <property type="match status" value="1"/>
</dbReference>
<dbReference type="Proteomes" id="UP000658127">
    <property type="component" value="Unassembled WGS sequence"/>
</dbReference>
<comment type="caution">
    <text evidence="4">The sequence shown here is derived from an EMBL/GenBank/DDBJ whole genome shotgun (WGS) entry which is preliminary data.</text>
</comment>
<feature type="compositionally biased region" description="Basic and acidic residues" evidence="3">
    <location>
        <begin position="39"/>
        <end position="48"/>
    </location>
</feature>
<proteinExistence type="predicted"/>
<reference evidence="5" key="1">
    <citation type="journal article" date="2019" name="Int. J. Syst. Evol. Microbiol.">
        <title>The Global Catalogue of Microorganisms (GCM) 10K type strain sequencing project: providing services to taxonomists for standard genome sequencing and annotation.</title>
        <authorList>
            <consortium name="The Broad Institute Genomics Platform"/>
            <consortium name="The Broad Institute Genome Sequencing Center for Infectious Disease"/>
            <person name="Wu L."/>
            <person name="Ma J."/>
        </authorList>
    </citation>
    <scope>NUCLEOTIDE SEQUENCE [LARGE SCALE GENOMIC DNA]</scope>
    <source>
        <strain evidence="5">CGMCC 4.7329</strain>
    </source>
</reference>
<evidence type="ECO:0000256" key="1">
    <source>
        <dbReference type="ARBA" id="ARBA00004496"/>
    </source>
</evidence>
<feature type="compositionally biased region" description="Pro residues" evidence="3">
    <location>
        <begin position="329"/>
        <end position="342"/>
    </location>
</feature>
<gene>
    <name evidence="4" type="ORF">GCM10011610_40160</name>
</gene>
<comment type="subcellular location">
    <subcellularLocation>
        <location evidence="1">Cytoplasm</location>
    </subcellularLocation>
</comment>
<dbReference type="InterPro" id="IPR044159">
    <property type="entry name" value="IQM"/>
</dbReference>
<feature type="compositionally biased region" description="Polar residues" evidence="3">
    <location>
        <begin position="264"/>
        <end position="287"/>
    </location>
</feature>
<feature type="compositionally biased region" description="Polar residues" evidence="3">
    <location>
        <begin position="1"/>
        <end position="14"/>
    </location>
</feature>
<name>A0ABQ2KLF3_9NOCA</name>
<protein>
    <submittedName>
        <fullName evidence="4">Uncharacterized protein</fullName>
    </submittedName>
</protein>
<keyword evidence="2" id="KW-0963">Cytoplasm</keyword>
<keyword evidence="5" id="KW-1185">Reference proteome</keyword>
<evidence type="ECO:0000313" key="5">
    <source>
        <dbReference type="Proteomes" id="UP000658127"/>
    </source>
</evidence>
<dbReference type="PANTHER" id="PTHR31250:SF27">
    <property type="entry name" value="IQ DOMAIN-CONTAINING PROTEIN IQM5"/>
    <property type="match status" value="1"/>
</dbReference>
<evidence type="ECO:0000256" key="2">
    <source>
        <dbReference type="ARBA" id="ARBA00022490"/>
    </source>
</evidence>
<evidence type="ECO:0000313" key="4">
    <source>
        <dbReference type="EMBL" id="GGN85621.1"/>
    </source>
</evidence>
<organism evidence="4 5">
    <name type="scientific">Nocardia rhizosphaerihabitans</name>
    <dbReference type="NCBI Taxonomy" id="1691570"/>
    <lineage>
        <taxon>Bacteria</taxon>
        <taxon>Bacillati</taxon>
        <taxon>Actinomycetota</taxon>
        <taxon>Actinomycetes</taxon>
        <taxon>Mycobacteriales</taxon>
        <taxon>Nocardiaceae</taxon>
        <taxon>Nocardia</taxon>
    </lineage>
</organism>
<sequence>MPNTPGATPHSPDNSATPPPPASGAPTPQQIQNANRSRIARDNLRTRMPDGGVQPVTEPSGRRRFTWGRYTTALGAPVSVMRIGIHLTGAANLDPAAVAALLQRAQFAADLHFNGGFQLANGDWMMVDLVPVTNPADADMHMQVDSSGLPGTTHPNVDLSALTAQIRDQLGMDPNSDHVSPADLQQLSAAIDRATFTPPPPPWLSNPAPGTTEPELSRHTGPASLPNPRHGDGHAVPDNGRQLLPPPRPDFRAPESNPPPRHTIPTSTPTRQTPGPVDSTTPHSAPQTPHDPHSWGAPNPNHPSRTGGRRPLWRRILGLPPREPVANTPAPPPTPSTPPPPTTHHAAEFRPPIAPPAAQQVDDEFGACAYRSGPPFQTQSMSHQYDGEHIPGNQVWVTPPSHVAYLDENGRRALRLEVRNGLLYTANGELFDTSAGQTVWSGGGQAIFVMDQHGNLYASLEHSAGRFHHSSFLAGAPVAAAGELIVSRGVVQLLTDSSGHYRPERGHTLQAVEHLRRLGIPLSAAQVEFEAPR</sequence>
<dbReference type="EMBL" id="BMNE01000004">
    <property type="protein sequence ID" value="GGN85621.1"/>
    <property type="molecule type" value="Genomic_DNA"/>
</dbReference>